<keyword evidence="6" id="KW-1185">Reference proteome</keyword>
<gene>
    <name evidence="5" type="ORF">G3M99_12050</name>
</gene>
<keyword evidence="3" id="KW-0732">Signal</keyword>
<dbReference type="PROSITE" id="PS51450">
    <property type="entry name" value="LRR"/>
    <property type="match status" value="1"/>
</dbReference>
<dbReference type="PANTHER" id="PTHR48051:SF54">
    <property type="entry name" value="LEUCINE-RICH REPEAT-CONTAINING PROTEIN"/>
    <property type="match status" value="1"/>
</dbReference>
<keyword evidence="2" id="KW-0677">Repeat</keyword>
<dbReference type="Pfam" id="PF23598">
    <property type="entry name" value="LRR_14"/>
    <property type="match status" value="2"/>
</dbReference>
<feature type="domain" description="Disease resistance R13L4/SHOC-2-like LRR" evidence="4">
    <location>
        <begin position="106"/>
        <end position="197"/>
    </location>
</feature>
<evidence type="ECO:0000259" key="4">
    <source>
        <dbReference type="Pfam" id="PF23598"/>
    </source>
</evidence>
<dbReference type="Gene3D" id="3.80.10.10">
    <property type="entry name" value="Ribonuclease Inhibitor"/>
    <property type="match status" value="2"/>
</dbReference>
<feature type="signal peptide" evidence="3">
    <location>
        <begin position="1"/>
        <end position="28"/>
    </location>
</feature>
<name>A0A6M0H7L8_9CLOT</name>
<keyword evidence="1" id="KW-0433">Leucine-rich repeat</keyword>
<accession>A0A6M0H7L8</accession>
<dbReference type="InterPro" id="IPR001611">
    <property type="entry name" value="Leu-rich_rpt"/>
</dbReference>
<protein>
    <submittedName>
        <fullName evidence="5">Leucine-rich repeat domain-containing protein</fullName>
    </submittedName>
</protein>
<organism evidence="5 6">
    <name type="scientific">Clostridium senegalense</name>
    <dbReference type="NCBI Taxonomy" id="1465809"/>
    <lineage>
        <taxon>Bacteria</taxon>
        <taxon>Bacillati</taxon>
        <taxon>Bacillota</taxon>
        <taxon>Clostridia</taxon>
        <taxon>Eubacteriales</taxon>
        <taxon>Clostridiaceae</taxon>
        <taxon>Clostridium</taxon>
    </lineage>
</organism>
<evidence type="ECO:0000313" key="6">
    <source>
        <dbReference type="Proteomes" id="UP000481872"/>
    </source>
</evidence>
<reference evidence="5 6" key="1">
    <citation type="submission" date="2020-02" db="EMBL/GenBank/DDBJ databases">
        <title>Genome assembly of a novel Clostridium senegalense strain.</title>
        <authorList>
            <person name="Gupta T.B."/>
            <person name="Jauregui R."/>
            <person name="Maclean P."/>
            <person name="Nawarathana A."/>
            <person name="Brightwell G."/>
        </authorList>
    </citation>
    <scope>NUCLEOTIDE SEQUENCE [LARGE SCALE GENOMIC DNA]</scope>
    <source>
        <strain evidence="5 6">AGRFS4</strain>
    </source>
</reference>
<dbReference type="EMBL" id="JAAGPU010000022">
    <property type="protein sequence ID" value="NEU05572.1"/>
    <property type="molecule type" value="Genomic_DNA"/>
</dbReference>
<dbReference type="SMART" id="SM00364">
    <property type="entry name" value="LRR_BAC"/>
    <property type="match status" value="6"/>
</dbReference>
<feature type="chain" id="PRO_5026909217" evidence="3">
    <location>
        <begin position="29"/>
        <end position="277"/>
    </location>
</feature>
<dbReference type="SMART" id="SM00369">
    <property type="entry name" value="LRR_TYP"/>
    <property type="match status" value="5"/>
</dbReference>
<comment type="caution">
    <text evidence="5">The sequence shown here is derived from an EMBL/GenBank/DDBJ whole genome shotgun (WGS) entry which is preliminary data.</text>
</comment>
<evidence type="ECO:0000256" key="3">
    <source>
        <dbReference type="SAM" id="SignalP"/>
    </source>
</evidence>
<dbReference type="InterPro" id="IPR055414">
    <property type="entry name" value="LRR_R13L4/SHOC2-like"/>
</dbReference>
<dbReference type="PANTHER" id="PTHR48051">
    <property type="match status" value="1"/>
</dbReference>
<sequence length="277" mass="31485">MNKKKIQLIILSAILSSIILAPKEYVLACDNVKDTQLVKWTHQDTCVEDDKKYKIDIDNVEYIVEDNTTDIVKFSDPNFKKALNEKLGKPFDAEITVGDLNNMSGVLDLEDRGISNIDGIRHLENIEALILNSNHLTTIPNEIEALKNLRTLELDDNQLIMLPDNIGSLKNLRELYLSDNQLTVLPNSIGELNNLEDFIVQANNLSYLPESIGKLDKLEKLYLCANELKEIPETITNLQNLRVLSLKVNYIEELPKSIKEMKSLKDLDIRGNLIEDN</sequence>
<dbReference type="InterPro" id="IPR003591">
    <property type="entry name" value="Leu-rich_rpt_typical-subtyp"/>
</dbReference>
<evidence type="ECO:0000313" key="5">
    <source>
        <dbReference type="EMBL" id="NEU05572.1"/>
    </source>
</evidence>
<proteinExistence type="predicted"/>
<dbReference type="InterPro" id="IPR032675">
    <property type="entry name" value="LRR_dom_sf"/>
</dbReference>
<feature type="domain" description="Disease resistance R13L4/SHOC-2-like LRR" evidence="4">
    <location>
        <begin position="204"/>
        <end position="269"/>
    </location>
</feature>
<evidence type="ECO:0000256" key="1">
    <source>
        <dbReference type="ARBA" id="ARBA00022614"/>
    </source>
</evidence>
<dbReference type="RefSeq" id="WP_199870331.1">
    <property type="nucleotide sequence ID" value="NZ_JAAGPU010000022.1"/>
</dbReference>
<dbReference type="GO" id="GO:0005737">
    <property type="term" value="C:cytoplasm"/>
    <property type="evidence" value="ECO:0007669"/>
    <property type="project" value="TreeGrafter"/>
</dbReference>
<dbReference type="AlphaFoldDB" id="A0A6M0H7L8"/>
<evidence type="ECO:0000256" key="2">
    <source>
        <dbReference type="ARBA" id="ARBA00022737"/>
    </source>
</evidence>
<dbReference type="Proteomes" id="UP000481872">
    <property type="component" value="Unassembled WGS sequence"/>
</dbReference>
<dbReference type="SUPFAM" id="SSF52058">
    <property type="entry name" value="L domain-like"/>
    <property type="match status" value="1"/>
</dbReference>
<dbReference type="InterPro" id="IPR050216">
    <property type="entry name" value="LRR_domain-containing"/>
</dbReference>